<sequence length="757" mass="83855">MDPISIASIVAQTTGTCLTITKRLYDLREKFKDTPVVIVAICSESTVISASLAQIQSLLLQRHDLADVWRSRTELPIVLDQALTGCMVIFSCLDAEIQRITAGTTDPGRIRWRSRVRMMLNESQLNDLLGSLRGQQTAMTLLIQLLQMNTLTEIKDMLQQKGDAVLVSVTVTQSLRARNPNVRVANSIYGDGCSASSAFTRDTASIAAPSELEFDFDETVINSLAYRRAMAHAQAKPQPPNTREEPALGDLIDLTDNLTITQGDASPGTLPTTLQDLQGLTMHAPPVKWETTEGSAGQHVPEATVAAGITSDMALVITEREEVPATSLARHARSTKPTMPTSLLRLEHEFEAFMRCAQCSEALLTTAVVRVQLPDGQQLFHEHCFLNACTHCSTQTAKSYFSLGDQFLCETDYLRRHDLLCGRCSTEVSEPHIKALGRRFHVGHFGCEEPGCDVIFAKDDFSNVYVHHMKAYCRYHYCQSYAPRCESCDCPVLKNIGRIRRSGVVHLWHTDCHKIYKHCKVHMKTVAGARVQRTDAGWTNELGAPLEQGDLDRVLELVSEDIRHVWDVIAGFMEVVGAHTSVILAAMSNAEDFTKLIGAVQGLLRCTGALFDAVQRVAQPDDYNHEALWLINKISWACFEAMKAFRSSRDLSSQPKVEPTQERLQVVAGIVHYTKGLISLGLHASTQFQVPGLDTVQLNKFLQPLEYWGRPRKLVRDLDAQLDTPLAPGSLIIPKPYLCVECNKPPIDGSRPATVGK</sequence>
<evidence type="ECO:0000313" key="7">
    <source>
        <dbReference type="EMBL" id="KAK4034548.1"/>
    </source>
</evidence>
<keyword evidence="1 5" id="KW-0479">Metal-binding</keyword>
<dbReference type="PROSITE" id="PS50023">
    <property type="entry name" value="LIM_DOMAIN_2"/>
    <property type="match status" value="1"/>
</dbReference>
<keyword evidence="4 5" id="KW-0440">LIM domain</keyword>
<reference evidence="8" key="1">
    <citation type="journal article" date="2023" name="Mol. Phylogenet. Evol.">
        <title>Genome-scale phylogeny and comparative genomics of the fungal order Sordariales.</title>
        <authorList>
            <person name="Hensen N."/>
            <person name="Bonometti L."/>
            <person name="Westerberg I."/>
            <person name="Brannstrom I.O."/>
            <person name="Guillou S."/>
            <person name="Cros-Aarteil S."/>
            <person name="Calhoun S."/>
            <person name="Haridas S."/>
            <person name="Kuo A."/>
            <person name="Mondo S."/>
            <person name="Pangilinan J."/>
            <person name="Riley R."/>
            <person name="LaButti K."/>
            <person name="Andreopoulos B."/>
            <person name="Lipzen A."/>
            <person name="Chen C."/>
            <person name="Yan M."/>
            <person name="Daum C."/>
            <person name="Ng V."/>
            <person name="Clum A."/>
            <person name="Steindorff A."/>
            <person name="Ohm R.A."/>
            <person name="Martin F."/>
            <person name="Silar P."/>
            <person name="Natvig D.O."/>
            <person name="Lalanne C."/>
            <person name="Gautier V."/>
            <person name="Ament-Velasquez S.L."/>
            <person name="Kruys A."/>
            <person name="Hutchinson M.I."/>
            <person name="Powell A.J."/>
            <person name="Barry K."/>
            <person name="Miller A.N."/>
            <person name="Grigoriev I.V."/>
            <person name="Debuchy R."/>
            <person name="Gladieux P."/>
            <person name="Hiltunen Thoren M."/>
            <person name="Johannesson H."/>
        </authorList>
    </citation>
    <scope>NUCLEOTIDE SEQUENCE [LARGE SCALE GENOMIC DNA]</scope>
    <source>
        <strain evidence="8">CBS 284.82</strain>
    </source>
</reference>
<dbReference type="AlphaFoldDB" id="A0AAN6PA47"/>
<dbReference type="PANTHER" id="PTHR24205">
    <property type="entry name" value="FOUR AND A HALF LIM DOMAINS PROTEIN"/>
    <property type="match status" value="1"/>
</dbReference>
<dbReference type="SMART" id="SM00132">
    <property type="entry name" value="LIM"/>
    <property type="match status" value="2"/>
</dbReference>
<evidence type="ECO:0000313" key="8">
    <source>
        <dbReference type="Proteomes" id="UP001303115"/>
    </source>
</evidence>
<dbReference type="Proteomes" id="UP001303115">
    <property type="component" value="Unassembled WGS sequence"/>
</dbReference>
<feature type="domain" description="LIM zinc-binding" evidence="6">
    <location>
        <begin position="419"/>
        <end position="483"/>
    </location>
</feature>
<evidence type="ECO:0000256" key="1">
    <source>
        <dbReference type="ARBA" id="ARBA00022723"/>
    </source>
</evidence>
<dbReference type="SUPFAM" id="SSF57716">
    <property type="entry name" value="Glucocorticoid receptor-like (DNA-binding domain)"/>
    <property type="match status" value="1"/>
</dbReference>
<evidence type="ECO:0000256" key="3">
    <source>
        <dbReference type="ARBA" id="ARBA00022833"/>
    </source>
</evidence>
<dbReference type="GO" id="GO:0005634">
    <property type="term" value="C:nucleus"/>
    <property type="evidence" value="ECO:0007669"/>
    <property type="project" value="TreeGrafter"/>
</dbReference>
<comment type="caution">
    <text evidence="7">The sequence shown here is derived from an EMBL/GenBank/DDBJ whole genome shotgun (WGS) entry which is preliminary data.</text>
</comment>
<name>A0AAN6PA47_9PEZI</name>
<dbReference type="PANTHER" id="PTHR24205:SF16">
    <property type="entry name" value="GH01042P-RELATED"/>
    <property type="match status" value="1"/>
</dbReference>
<dbReference type="GO" id="GO:0003712">
    <property type="term" value="F:transcription coregulator activity"/>
    <property type="evidence" value="ECO:0007669"/>
    <property type="project" value="TreeGrafter"/>
</dbReference>
<gene>
    <name evidence="7" type="ORF">C8A01DRAFT_38980</name>
</gene>
<proteinExistence type="predicted"/>
<keyword evidence="8" id="KW-1185">Reference proteome</keyword>
<keyword evidence="2" id="KW-0677">Repeat</keyword>
<evidence type="ECO:0000256" key="2">
    <source>
        <dbReference type="ARBA" id="ARBA00022737"/>
    </source>
</evidence>
<organism evidence="7 8">
    <name type="scientific">Parachaetomium inaequale</name>
    <dbReference type="NCBI Taxonomy" id="2588326"/>
    <lineage>
        <taxon>Eukaryota</taxon>
        <taxon>Fungi</taxon>
        <taxon>Dikarya</taxon>
        <taxon>Ascomycota</taxon>
        <taxon>Pezizomycotina</taxon>
        <taxon>Sordariomycetes</taxon>
        <taxon>Sordariomycetidae</taxon>
        <taxon>Sordariales</taxon>
        <taxon>Chaetomiaceae</taxon>
        <taxon>Parachaetomium</taxon>
    </lineage>
</organism>
<dbReference type="GO" id="GO:0046872">
    <property type="term" value="F:metal ion binding"/>
    <property type="evidence" value="ECO:0007669"/>
    <property type="project" value="UniProtKB-KW"/>
</dbReference>
<keyword evidence="3 5" id="KW-0862">Zinc</keyword>
<evidence type="ECO:0000256" key="4">
    <source>
        <dbReference type="ARBA" id="ARBA00023038"/>
    </source>
</evidence>
<dbReference type="Gene3D" id="2.10.110.10">
    <property type="entry name" value="Cysteine Rich Protein"/>
    <property type="match status" value="2"/>
</dbReference>
<protein>
    <recommendedName>
        <fullName evidence="6">LIM zinc-binding domain-containing protein</fullName>
    </recommendedName>
</protein>
<accession>A0AAN6PA47</accession>
<dbReference type="CDD" id="cd08368">
    <property type="entry name" value="LIM"/>
    <property type="match status" value="1"/>
</dbReference>
<evidence type="ECO:0000256" key="5">
    <source>
        <dbReference type="PROSITE-ProRule" id="PRU00125"/>
    </source>
</evidence>
<evidence type="ECO:0000259" key="6">
    <source>
        <dbReference type="PROSITE" id="PS50023"/>
    </source>
</evidence>
<dbReference type="EMBL" id="MU854475">
    <property type="protein sequence ID" value="KAK4034548.1"/>
    <property type="molecule type" value="Genomic_DNA"/>
</dbReference>
<dbReference type="GO" id="GO:0030695">
    <property type="term" value="F:GTPase regulator activity"/>
    <property type="evidence" value="ECO:0007669"/>
    <property type="project" value="UniProtKB-ARBA"/>
</dbReference>
<dbReference type="InterPro" id="IPR001781">
    <property type="entry name" value="Znf_LIM"/>
</dbReference>